<dbReference type="eggNOG" id="KOG2260">
    <property type="taxonomic scope" value="Eukaryota"/>
</dbReference>
<dbReference type="Proteomes" id="UP000007648">
    <property type="component" value="Unassembled WGS sequence"/>
</dbReference>
<dbReference type="SMART" id="SM01070">
    <property type="entry name" value="CDC37_M"/>
    <property type="match status" value="1"/>
</dbReference>
<keyword evidence="12" id="KW-1185">Reference proteome</keyword>
<proteinExistence type="inferred from homology"/>
<dbReference type="Gene3D" id="1.20.58.610">
    <property type="entry name" value="Cdc37, Hsp90 binding domain"/>
    <property type="match status" value="1"/>
</dbReference>
<dbReference type="STRING" id="9305.ENSSHAP00000015715"/>
<accession>G3WJW0</accession>
<evidence type="ECO:0000256" key="2">
    <source>
        <dbReference type="ARBA" id="ARBA00006222"/>
    </source>
</evidence>
<evidence type="ECO:0000256" key="1">
    <source>
        <dbReference type="ARBA" id="ARBA00004496"/>
    </source>
</evidence>
<comment type="function">
    <text evidence="5">Co-chaperone that binds to numerous proteins and promotes their interaction with Hsp70 and Hsp90.</text>
</comment>
<evidence type="ECO:0000256" key="4">
    <source>
        <dbReference type="ARBA" id="ARBA00023186"/>
    </source>
</evidence>
<dbReference type="InterPro" id="IPR004918">
    <property type="entry name" value="Cdc37"/>
</dbReference>
<evidence type="ECO:0000256" key="3">
    <source>
        <dbReference type="ARBA" id="ARBA00022490"/>
    </source>
</evidence>
<comment type="similarity">
    <text evidence="2">Belongs to the CDC37 family.</text>
</comment>
<protein>
    <recommendedName>
        <fullName evidence="7">Hsp90 co-chaperone Cdc37-like 1</fullName>
    </recommendedName>
</protein>
<sequence length="514" mass="58055">MIININILHSRKFISYKNDDYEEPSLRLQLKMSAEINPRRRTQETVTKTLYTSQISAGKVALSPHATSFPPPSTTGQAEVRLHARPFPSPSLLSSSVSHPPTSASGSDAGQALTVSFRRGAGAGQTLGVCWRLRARRGILGNGPPPPPRGRRLRGSRFRSAGRPLKVAVCRAGGSGVMERPWPPPGPWNLPGDRGEDDEETELEVSPCSSRFPQPPVDGPQMYNQGIELACQKQKEFVKSSVACKWNLAEAQQKLGSLALHNSESLDQEHAKAQTAVSELRQREEEWRQKEEALVQRERMCLWNMDAISKDVFNKSFINQDKSKEIEDEDKSKSFMQKYEQKIRHFGMLSRWDDSQRFLSDQPYLVCEETAKYLILWCFHLEAEKKGALMEQVAHQAVVMQFIMEMAKNCNVDPRGCFRLFFQKAKAEEEGYFEAFKNELEAFKSRVRLYSQSQSFQPMSAQNHVPHIGVGSIGVLESLPQNPDYLQYCTNTALCSLNSVVHKEDDEPKMMDTV</sequence>
<dbReference type="FunCoup" id="G3WJW0">
    <property type="interactions" value="929"/>
</dbReference>
<feature type="compositionally biased region" description="Low complexity" evidence="9">
    <location>
        <begin position="90"/>
        <end position="107"/>
    </location>
</feature>
<feature type="domain" description="Cdc37 Hsp90 binding" evidence="10">
    <location>
        <begin position="309"/>
        <end position="466"/>
    </location>
</feature>
<reference evidence="11" key="3">
    <citation type="submission" date="2025-09" db="UniProtKB">
        <authorList>
            <consortium name="Ensembl"/>
        </authorList>
    </citation>
    <scope>IDENTIFICATION</scope>
</reference>
<keyword evidence="4" id="KW-0143">Chaperone</keyword>
<keyword evidence="8" id="KW-0175">Coiled coil</keyword>
<dbReference type="SUPFAM" id="SSF101391">
    <property type="entry name" value="Hsp90 co-chaperone CDC37"/>
    <property type="match status" value="1"/>
</dbReference>
<organism evidence="11 12">
    <name type="scientific">Sarcophilus harrisii</name>
    <name type="common">Tasmanian devil</name>
    <name type="synonym">Sarcophilus laniarius</name>
    <dbReference type="NCBI Taxonomy" id="9305"/>
    <lineage>
        <taxon>Eukaryota</taxon>
        <taxon>Metazoa</taxon>
        <taxon>Chordata</taxon>
        <taxon>Craniata</taxon>
        <taxon>Vertebrata</taxon>
        <taxon>Euteleostomi</taxon>
        <taxon>Mammalia</taxon>
        <taxon>Metatheria</taxon>
        <taxon>Dasyuromorphia</taxon>
        <taxon>Dasyuridae</taxon>
        <taxon>Sarcophilus</taxon>
    </lineage>
</organism>
<evidence type="ECO:0000256" key="9">
    <source>
        <dbReference type="SAM" id="MobiDB-lite"/>
    </source>
</evidence>
<comment type="subcellular location">
    <subcellularLocation>
        <location evidence="1">Cytoplasm</location>
    </subcellularLocation>
</comment>
<dbReference type="InParanoid" id="G3WJW0"/>
<dbReference type="PANTHER" id="PTHR12800">
    <property type="entry name" value="CDC37-RELATED"/>
    <property type="match status" value="1"/>
</dbReference>
<feature type="coiled-coil region" evidence="8">
    <location>
        <begin position="263"/>
        <end position="297"/>
    </location>
</feature>
<dbReference type="GO" id="GO:0051087">
    <property type="term" value="F:protein-folding chaperone binding"/>
    <property type="evidence" value="ECO:0007669"/>
    <property type="project" value="TreeGrafter"/>
</dbReference>
<dbReference type="HOGENOM" id="CLU_046495_1_0_1"/>
<evidence type="ECO:0000256" key="5">
    <source>
        <dbReference type="ARBA" id="ARBA00037145"/>
    </source>
</evidence>
<dbReference type="FunFam" id="1.20.58.610:FF:000001">
    <property type="entry name" value="Hsp90 co-chaperone Cdc37-like 1"/>
    <property type="match status" value="1"/>
</dbReference>
<dbReference type="InterPro" id="IPR013874">
    <property type="entry name" value="Cdc37_Hsp90-bd"/>
</dbReference>
<keyword evidence="3" id="KW-0963">Cytoplasm</keyword>
<name>G3WJW0_SARHA</name>
<dbReference type="GO" id="GO:0005737">
    <property type="term" value="C:cytoplasm"/>
    <property type="evidence" value="ECO:0007669"/>
    <property type="project" value="UniProtKB-SubCell"/>
</dbReference>
<evidence type="ECO:0000256" key="7">
    <source>
        <dbReference type="ARBA" id="ARBA00040086"/>
    </source>
</evidence>
<dbReference type="GO" id="GO:0051082">
    <property type="term" value="F:unfolded protein binding"/>
    <property type="evidence" value="ECO:0007669"/>
    <property type="project" value="TreeGrafter"/>
</dbReference>
<dbReference type="Ensembl" id="ENSSHAT00000015843.2">
    <property type="protein sequence ID" value="ENSSHAP00000015715.2"/>
    <property type="gene ID" value="ENSSHAG00000013393.2"/>
</dbReference>
<comment type="subunit">
    <text evidence="6">Self-associates. Forms complexes with Hsp70 and Hsp90. Interacts with CDC37, FKBP4, PPID and STIP1.</text>
</comment>
<evidence type="ECO:0000256" key="6">
    <source>
        <dbReference type="ARBA" id="ARBA00038777"/>
    </source>
</evidence>
<dbReference type="GO" id="GO:0031072">
    <property type="term" value="F:heat shock protein binding"/>
    <property type="evidence" value="ECO:0007669"/>
    <property type="project" value="TreeGrafter"/>
</dbReference>
<gene>
    <name evidence="11" type="primary">CDC37L1</name>
</gene>
<dbReference type="InterPro" id="IPR038189">
    <property type="entry name" value="Cdc37_Hsp90-bd_sf"/>
</dbReference>
<evidence type="ECO:0000313" key="11">
    <source>
        <dbReference type="Ensembl" id="ENSSHAP00000015715.2"/>
    </source>
</evidence>
<reference evidence="11" key="2">
    <citation type="submission" date="2025-08" db="UniProtKB">
        <authorList>
            <consortium name="Ensembl"/>
        </authorList>
    </citation>
    <scope>IDENTIFICATION</scope>
</reference>
<feature type="region of interest" description="Disordered" evidence="9">
    <location>
        <begin position="89"/>
        <end position="109"/>
    </location>
</feature>
<dbReference type="GO" id="GO:0006457">
    <property type="term" value="P:protein folding"/>
    <property type="evidence" value="ECO:0007669"/>
    <property type="project" value="TreeGrafter"/>
</dbReference>
<evidence type="ECO:0000259" key="10">
    <source>
        <dbReference type="SMART" id="SM01070"/>
    </source>
</evidence>
<dbReference type="PANTHER" id="PTHR12800:SF2">
    <property type="entry name" value="HSP90 CO-CHAPERONE CDC37-LIKE 1"/>
    <property type="match status" value="1"/>
</dbReference>
<dbReference type="GO" id="GO:0050821">
    <property type="term" value="P:protein stabilization"/>
    <property type="evidence" value="ECO:0007669"/>
    <property type="project" value="TreeGrafter"/>
</dbReference>
<dbReference type="Pfam" id="PF08565">
    <property type="entry name" value="CDC37_M"/>
    <property type="match status" value="1"/>
</dbReference>
<dbReference type="GeneTree" id="ENSGT00390000013443"/>
<evidence type="ECO:0000256" key="8">
    <source>
        <dbReference type="SAM" id="Coils"/>
    </source>
</evidence>
<evidence type="ECO:0000313" key="12">
    <source>
        <dbReference type="Proteomes" id="UP000007648"/>
    </source>
</evidence>
<reference evidence="11 12" key="1">
    <citation type="journal article" date="2011" name="Proc. Natl. Acad. Sci. U.S.A.">
        <title>Genetic diversity and population structure of the endangered marsupial Sarcophilus harrisii (Tasmanian devil).</title>
        <authorList>
            <person name="Miller W."/>
            <person name="Hayes V.M."/>
            <person name="Ratan A."/>
            <person name="Petersen D.C."/>
            <person name="Wittekindt N.E."/>
            <person name="Miller J."/>
            <person name="Walenz B."/>
            <person name="Knight J."/>
            <person name="Qi J."/>
            <person name="Zhao F."/>
            <person name="Wang Q."/>
            <person name="Bedoya-Reina O.C."/>
            <person name="Katiyar N."/>
            <person name="Tomsho L.P."/>
            <person name="Kasson L.M."/>
            <person name="Hardie R.A."/>
            <person name="Woodbridge P."/>
            <person name="Tindall E.A."/>
            <person name="Bertelsen M.F."/>
            <person name="Dixon D."/>
            <person name="Pyecroft S."/>
            <person name="Helgen K.M."/>
            <person name="Lesk A.M."/>
            <person name="Pringle T.H."/>
            <person name="Patterson N."/>
            <person name="Zhang Y."/>
            <person name="Kreiss A."/>
            <person name="Woods G.M."/>
            <person name="Jones M.E."/>
            <person name="Schuster S.C."/>
        </authorList>
    </citation>
    <scope>NUCLEOTIDE SEQUENCE [LARGE SCALE GENOMIC DNA]</scope>
</reference>
<dbReference type="AlphaFoldDB" id="G3WJW0"/>